<name>A0ABV2LWB5_9FLAO</name>
<feature type="transmembrane region" description="Helical" evidence="8">
    <location>
        <begin position="34"/>
        <end position="54"/>
    </location>
</feature>
<sequence length="365" mass="41222">MTPKQLSYGILRALGIVALVCLALYFLWEIRSVFAYIAIAFVLAMIGRPLMNLLKSKLRIPNSIGAIITISLFIVLIIAFISLFISLVLNEPYRFIGNFMHLDRFEDAIAYQIKLLTDSLGFLDIPLLENYVNDAVKNVDVKSFSSMFGGSITALGMIMIDAFSVMFITFFFLKDRDLFNKMIVAVAPKGEEIRFEHVLDKTKDLLSRYFIGVTLQVLIMFTFYFIILLSFGINYAAVIALLCALLNPLPYIGPLLGGVIMASLSMSDLHGLELDFKTQIIPTVLWIMFWYILTHVWDNFINQPLIYSRSVRSNPLEIFLVILIGGILFGIIGVAVAVPAYTVLRVVLKEFFSEYKIVQSITKNL</sequence>
<reference evidence="9 10" key="1">
    <citation type="submission" date="2024-06" db="EMBL/GenBank/DDBJ databases">
        <title>Genomic Encyclopedia of Type Strains, Phase IV (KMG-IV): sequencing the most valuable type-strain genomes for metagenomic binning, comparative biology and taxonomic classification.</title>
        <authorList>
            <person name="Goeker M."/>
        </authorList>
    </citation>
    <scope>NUCLEOTIDE SEQUENCE [LARGE SCALE GENOMIC DNA]</scope>
    <source>
        <strain evidence="9 10">DSM 29388</strain>
    </source>
</reference>
<dbReference type="EMBL" id="JBEPMO010000021">
    <property type="protein sequence ID" value="MET3732852.1"/>
    <property type="molecule type" value="Genomic_DNA"/>
</dbReference>
<feature type="transmembrane region" description="Helical" evidence="8">
    <location>
        <begin position="152"/>
        <end position="173"/>
    </location>
</feature>
<accession>A0ABV2LWB5</accession>
<evidence type="ECO:0000313" key="10">
    <source>
        <dbReference type="Proteomes" id="UP001549146"/>
    </source>
</evidence>
<evidence type="ECO:0000256" key="7">
    <source>
        <dbReference type="ARBA" id="ARBA00023136"/>
    </source>
</evidence>
<keyword evidence="10" id="KW-1185">Reference proteome</keyword>
<dbReference type="Proteomes" id="UP001549146">
    <property type="component" value="Unassembled WGS sequence"/>
</dbReference>
<evidence type="ECO:0000256" key="2">
    <source>
        <dbReference type="ARBA" id="ARBA00009773"/>
    </source>
</evidence>
<feature type="transmembrane region" description="Helical" evidence="8">
    <location>
        <begin position="66"/>
        <end position="89"/>
    </location>
</feature>
<evidence type="ECO:0000256" key="1">
    <source>
        <dbReference type="ARBA" id="ARBA00004651"/>
    </source>
</evidence>
<comment type="similarity">
    <text evidence="2">Belongs to the autoinducer-2 exporter (AI-2E) (TC 2.A.86) family.</text>
</comment>
<dbReference type="PANTHER" id="PTHR21716:SF53">
    <property type="entry name" value="PERMEASE PERM-RELATED"/>
    <property type="match status" value="1"/>
</dbReference>
<evidence type="ECO:0000256" key="4">
    <source>
        <dbReference type="ARBA" id="ARBA00022475"/>
    </source>
</evidence>
<dbReference type="RefSeq" id="WP_354510467.1">
    <property type="nucleotide sequence ID" value="NZ_JBEPMO010000021.1"/>
</dbReference>
<proteinExistence type="inferred from homology"/>
<feature type="transmembrane region" description="Helical" evidence="8">
    <location>
        <begin position="318"/>
        <end position="344"/>
    </location>
</feature>
<comment type="subcellular location">
    <subcellularLocation>
        <location evidence="1">Cell membrane</location>
        <topology evidence="1">Multi-pass membrane protein</topology>
    </subcellularLocation>
</comment>
<keyword evidence="7 8" id="KW-0472">Membrane</keyword>
<evidence type="ECO:0000256" key="8">
    <source>
        <dbReference type="SAM" id="Phobius"/>
    </source>
</evidence>
<organism evidence="9 10">
    <name type="scientific">Moheibacter stercoris</name>
    <dbReference type="NCBI Taxonomy" id="1628251"/>
    <lineage>
        <taxon>Bacteria</taxon>
        <taxon>Pseudomonadati</taxon>
        <taxon>Bacteroidota</taxon>
        <taxon>Flavobacteriia</taxon>
        <taxon>Flavobacteriales</taxon>
        <taxon>Weeksellaceae</taxon>
        <taxon>Moheibacter</taxon>
    </lineage>
</organism>
<feature type="transmembrane region" description="Helical" evidence="8">
    <location>
        <begin position="235"/>
        <end position="260"/>
    </location>
</feature>
<dbReference type="Pfam" id="PF01594">
    <property type="entry name" value="AI-2E_transport"/>
    <property type="match status" value="1"/>
</dbReference>
<feature type="transmembrane region" description="Helical" evidence="8">
    <location>
        <begin position="280"/>
        <end position="298"/>
    </location>
</feature>
<feature type="transmembrane region" description="Helical" evidence="8">
    <location>
        <begin position="209"/>
        <end position="229"/>
    </location>
</feature>
<protein>
    <submittedName>
        <fullName evidence="9">PurR-regulated permease PerM</fullName>
    </submittedName>
</protein>
<dbReference type="PANTHER" id="PTHR21716">
    <property type="entry name" value="TRANSMEMBRANE PROTEIN"/>
    <property type="match status" value="1"/>
</dbReference>
<evidence type="ECO:0000256" key="3">
    <source>
        <dbReference type="ARBA" id="ARBA00022448"/>
    </source>
</evidence>
<dbReference type="InterPro" id="IPR002549">
    <property type="entry name" value="AI-2E-like"/>
</dbReference>
<evidence type="ECO:0000256" key="5">
    <source>
        <dbReference type="ARBA" id="ARBA00022692"/>
    </source>
</evidence>
<keyword evidence="5 8" id="KW-0812">Transmembrane</keyword>
<feature type="transmembrane region" description="Helical" evidence="8">
    <location>
        <begin position="9"/>
        <end position="28"/>
    </location>
</feature>
<evidence type="ECO:0000313" key="9">
    <source>
        <dbReference type="EMBL" id="MET3732852.1"/>
    </source>
</evidence>
<keyword evidence="3" id="KW-0813">Transport</keyword>
<comment type="caution">
    <text evidence="9">The sequence shown here is derived from an EMBL/GenBank/DDBJ whole genome shotgun (WGS) entry which is preliminary data.</text>
</comment>
<keyword evidence="6 8" id="KW-1133">Transmembrane helix</keyword>
<gene>
    <name evidence="9" type="ORF">ABID46_002443</name>
</gene>
<evidence type="ECO:0000256" key="6">
    <source>
        <dbReference type="ARBA" id="ARBA00022989"/>
    </source>
</evidence>
<keyword evidence="4" id="KW-1003">Cell membrane</keyword>